<dbReference type="Pfam" id="PF10646">
    <property type="entry name" value="Germane"/>
    <property type="match status" value="1"/>
</dbReference>
<keyword evidence="3" id="KW-1185">Reference proteome</keyword>
<name>A0ABS6G5F8_9FIRM</name>
<organism evidence="2 3">
    <name type="scientific">Alkaliphilus flagellatus</name>
    <dbReference type="NCBI Taxonomy" id="2841507"/>
    <lineage>
        <taxon>Bacteria</taxon>
        <taxon>Bacillati</taxon>
        <taxon>Bacillota</taxon>
        <taxon>Clostridia</taxon>
        <taxon>Peptostreptococcales</taxon>
        <taxon>Natronincolaceae</taxon>
        <taxon>Alkaliphilus</taxon>
    </lineage>
</organism>
<sequence length="301" mass="35507">MKKILIYLLLIVVLVISVNRIMLNKDNNINEELKVEIAPIPEKTVELITLYFPDGGKQYLTRENRVIEHTVEQRERIILEELIKGPIDKEKIAVIPATTKLYSVVTKNGTAYINLSNEFKSDMQFGGNNEILAIYSIVNSLTELKTIKSVQISVDGEKEGVLQKYMPLDYAYKQNLSLVNNPIRTPIEVVKDYFNFIKNEDYRNAFDLLYNPSNVNIDYSMYYHFQKEQGVREYNIYSYEMIEYNEFIVVKFDYSEKTWTGDEFYYKNKEFKFINHYGEWKIVIEDLPKFFNNSIKFNNSP</sequence>
<dbReference type="InterPro" id="IPR019606">
    <property type="entry name" value="GerMN"/>
</dbReference>
<comment type="caution">
    <text evidence="2">The sequence shown here is derived from an EMBL/GenBank/DDBJ whole genome shotgun (WGS) entry which is preliminary data.</text>
</comment>
<evidence type="ECO:0000259" key="1">
    <source>
        <dbReference type="SMART" id="SM00909"/>
    </source>
</evidence>
<dbReference type="RefSeq" id="WP_216418702.1">
    <property type="nucleotide sequence ID" value="NZ_JAHLQK010000006.1"/>
</dbReference>
<gene>
    <name evidence="2" type="ORF">KQI88_15045</name>
</gene>
<feature type="domain" description="GerMN" evidence="1">
    <location>
        <begin position="75"/>
        <end position="163"/>
    </location>
</feature>
<accession>A0ABS6G5F8</accession>
<dbReference type="SMART" id="SM00909">
    <property type="entry name" value="Germane"/>
    <property type="match status" value="1"/>
</dbReference>
<dbReference type="EMBL" id="JAHLQK010000006">
    <property type="protein sequence ID" value="MBU5677736.1"/>
    <property type="molecule type" value="Genomic_DNA"/>
</dbReference>
<evidence type="ECO:0000313" key="3">
    <source>
        <dbReference type="Proteomes" id="UP000779508"/>
    </source>
</evidence>
<proteinExistence type="predicted"/>
<protein>
    <submittedName>
        <fullName evidence="2">GerMN domain-containing protein</fullName>
    </submittedName>
</protein>
<evidence type="ECO:0000313" key="2">
    <source>
        <dbReference type="EMBL" id="MBU5677736.1"/>
    </source>
</evidence>
<dbReference type="Proteomes" id="UP000779508">
    <property type="component" value="Unassembled WGS sequence"/>
</dbReference>
<reference evidence="2 3" key="1">
    <citation type="submission" date="2021-06" db="EMBL/GenBank/DDBJ databases">
        <authorList>
            <person name="Sun Q."/>
            <person name="Li D."/>
        </authorList>
    </citation>
    <scope>NUCLEOTIDE SEQUENCE [LARGE SCALE GENOMIC DNA]</scope>
    <source>
        <strain evidence="2 3">MSJ-5</strain>
    </source>
</reference>